<dbReference type="GO" id="GO:0020037">
    <property type="term" value="F:heme binding"/>
    <property type="evidence" value="ECO:0007669"/>
    <property type="project" value="UniProtKB-UniRule"/>
</dbReference>
<dbReference type="Pfam" id="PF00173">
    <property type="entry name" value="Cyt-b5"/>
    <property type="match status" value="1"/>
</dbReference>
<keyword evidence="11" id="KW-1185">Reference proteome</keyword>
<dbReference type="GO" id="GO:0016020">
    <property type="term" value="C:membrane"/>
    <property type="evidence" value="ECO:0007669"/>
    <property type="project" value="UniProtKB-SubCell"/>
</dbReference>
<keyword evidence="4 8" id="KW-0479">Metal-binding</keyword>
<feature type="transmembrane region" description="Helical" evidence="8">
    <location>
        <begin position="116"/>
        <end position="136"/>
    </location>
</feature>
<feature type="domain" description="Cytochrome b5 heme-binding" evidence="9">
    <location>
        <begin position="5"/>
        <end position="81"/>
    </location>
</feature>
<protein>
    <submittedName>
        <fullName evidence="12">Cytochrome b5 heme-binding domain-containing protein</fullName>
    </submittedName>
</protein>
<dbReference type="SMART" id="SM01117">
    <property type="entry name" value="Cyt-b5"/>
    <property type="match status" value="1"/>
</dbReference>
<keyword evidence="6 8" id="KW-0472">Membrane</keyword>
<reference evidence="10 11" key="1">
    <citation type="submission" date="2018-11" db="EMBL/GenBank/DDBJ databases">
        <authorList>
            <consortium name="Pathogen Informatics"/>
        </authorList>
    </citation>
    <scope>NUCLEOTIDE SEQUENCE [LARGE SCALE GENOMIC DNA]</scope>
</reference>
<gene>
    <name evidence="10" type="ORF">HPBE_LOCUS4285</name>
</gene>
<evidence type="ECO:0000256" key="5">
    <source>
        <dbReference type="ARBA" id="ARBA00023004"/>
    </source>
</evidence>
<dbReference type="FunFam" id="3.10.120.10:FF:000002">
    <property type="entry name" value="Cytochrome b5 type B"/>
    <property type="match status" value="1"/>
</dbReference>
<keyword evidence="3 8" id="KW-0812">Transmembrane</keyword>
<name>A0A183FDG7_HELPZ</name>
<keyword evidence="8" id="KW-1133">Transmembrane helix</keyword>
<dbReference type="InterPro" id="IPR036400">
    <property type="entry name" value="Cyt_B5-like_heme/steroid_sf"/>
</dbReference>
<evidence type="ECO:0000256" key="3">
    <source>
        <dbReference type="ARBA" id="ARBA00022692"/>
    </source>
</evidence>
<dbReference type="PROSITE" id="PS00191">
    <property type="entry name" value="CYTOCHROME_B5_1"/>
    <property type="match status" value="1"/>
</dbReference>
<dbReference type="Gene3D" id="3.10.120.10">
    <property type="entry name" value="Cytochrome b5-like heme/steroid binding domain"/>
    <property type="match status" value="1"/>
</dbReference>
<dbReference type="WBParaSite" id="HPBE_0000428401-mRNA-1">
    <property type="protein sequence ID" value="HPBE_0000428401-mRNA-1"/>
    <property type="gene ID" value="HPBE_0000428401"/>
</dbReference>
<dbReference type="EMBL" id="UZAH01025294">
    <property type="protein sequence ID" value="VDO60735.1"/>
    <property type="molecule type" value="Genomic_DNA"/>
</dbReference>
<keyword evidence="5 8" id="KW-0408">Iron</keyword>
<evidence type="ECO:0000313" key="10">
    <source>
        <dbReference type="EMBL" id="VDO60735.1"/>
    </source>
</evidence>
<evidence type="ECO:0000259" key="9">
    <source>
        <dbReference type="PROSITE" id="PS50255"/>
    </source>
</evidence>
<dbReference type="InterPro" id="IPR001199">
    <property type="entry name" value="Cyt_B5-like_heme/steroid-bd"/>
</dbReference>
<evidence type="ECO:0000256" key="4">
    <source>
        <dbReference type="ARBA" id="ARBA00022723"/>
    </source>
</evidence>
<dbReference type="PANTHER" id="PTHR19359">
    <property type="entry name" value="CYTOCHROME B5"/>
    <property type="match status" value="1"/>
</dbReference>
<evidence type="ECO:0000256" key="2">
    <source>
        <dbReference type="ARBA" id="ARBA00022617"/>
    </source>
</evidence>
<comment type="subcellular location">
    <subcellularLocation>
        <location evidence="1">Membrane</location>
    </subcellularLocation>
</comment>
<dbReference type="OrthoDB" id="260519at2759"/>
<evidence type="ECO:0000256" key="7">
    <source>
        <dbReference type="ARBA" id="ARBA00038168"/>
    </source>
</evidence>
<reference evidence="12" key="2">
    <citation type="submission" date="2019-09" db="UniProtKB">
        <authorList>
            <consortium name="WormBaseParasite"/>
        </authorList>
    </citation>
    <scope>IDENTIFICATION</scope>
</reference>
<sequence length="141" mass="15253">MPEELREISMSEVQEHSTVGSCWIVLDNKVYDVSTFLSEHPGGFQVITELAGKDATASFEDVGHSKDAREMTKDYLIGTLKGDAAAAPSVKPAAAEDGKGCSLCTKWKEIILSPTWSNFLIPTTIGIIVFVLYKGIMKGLA</sequence>
<evidence type="ECO:0000256" key="8">
    <source>
        <dbReference type="RuleBase" id="RU362121"/>
    </source>
</evidence>
<dbReference type="PROSITE" id="PS50255">
    <property type="entry name" value="CYTOCHROME_B5_2"/>
    <property type="match status" value="1"/>
</dbReference>
<proteinExistence type="inferred from homology"/>
<evidence type="ECO:0000256" key="1">
    <source>
        <dbReference type="ARBA" id="ARBA00004370"/>
    </source>
</evidence>
<dbReference type="GO" id="GO:0046872">
    <property type="term" value="F:metal ion binding"/>
    <property type="evidence" value="ECO:0007669"/>
    <property type="project" value="UniProtKB-UniRule"/>
</dbReference>
<evidence type="ECO:0000313" key="12">
    <source>
        <dbReference type="WBParaSite" id="HPBE_0000428401-mRNA-1"/>
    </source>
</evidence>
<keyword evidence="2 8" id="KW-0349">Heme</keyword>
<dbReference type="InterPro" id="IPR050668">
    <property type="entry name" value="Cytochrome_b5"/>
</dbReference>
<dbReference type="Proteomes" id="UP000050761">
    <property type="component" value="Unassembled WGS sequence"/>
</dbReference>
<comment type="similarity">
    <text evidence="7 8">Belongs to the cytochrome b5 family.</text>
</comment>
<dbReference type="PRINTS" id="PR00363">
    <property type="entry name" value="CYTOCHROMEB5"/>
</dbReference>
<organism evidence="11 12">
    <name type="scientific">Heligmosomoides polygyrus</name>
    <name type="common">Parasitic roundworm</name>
    <dbReference type="NCBI Taxonomy" id="6339"/>
    <lineage>
        <taxon>Eukaryota</taxon>
        <taxon>Metazoa</taxon>
        <taxon>Ecdysozoa</taxon>
        <taxon>Nematoda</taxon>
        <taxon>Chromadorea</taxon>
        <taxon>Rhabditida</taxon>
        <taxon>Rhabditina</taxon>
        <taxon>Rhabditomorpha</taxon>
        <taxon>Strongyloidea</taxon>
        <taxon>Heligmosomidae</taxon>
        <taxon>Heligmosomoides</taxon>
    </lineage>
</organism>
<dbReference type="InterPro" id="IPR018506">
    <property type="entry name" value="Cyt_B5_heme-BS"/>
</dbReference>
<evidence type="ECO:0000313" key="11">
    <source>
        <dbReference type="Proteomes" id="UP000050761"/>
    </source>
</evidence>
<dbReference type="AlphaFoldDB" id="A0A183FDG7"/>
<dbReference type="SUPFAM" id="SSF55856">
    <property type="entry name" value="Cytochrome b5-like heme/steroid binding domain"/>
    <property type="match status" value="1"/>
</dbReference>
<accession>A0A3P8AI27</accession>
<evidence type="ECO:0000256" key="6">
    <source>
        <dbReference type="ARBA" id="ARBA00023136"/>
    </source>
</evidence>
<accession>A0A183FDG7</accession>